<dbReference type="RefSeq" id="WP_054875545.1">
    <property type="nucleotide sequence ID" value="NZ_LKET01000032.1"/>
</dbReference>
<accession>A0A0P8YBE6</accession>
<gene>
    <name evidence="1" type="ORF">OXPF_25370</name>
</gene>
<organism evidence="1 2">
    <name type="scientific">Oxobacter pfennigii</name>
    <dbReference type="NCBI Taxonomy" id="36849"/>
    <lineage>
        <taxon>Bacteria</taxon>
        <taxon>Bacillati</taxon>
        <taxon>Bacillota</taxon>
        <taxon>Clostridia</taxon>
        <taxon>Eubacteriales</taxon>
        <taxon>Clostridiaceae</taxon>
        <taxon>Oxobacter</taxon>
    </lineage>
</organism>
<evidence type="ECO:0000313" key="1">
    <source>
        <dbReference type="EMBL" id="KPU44367.1"/>
    </source>
</evidence>
<dbReference type="EMBL" id="LKET01000032">
    <property type="protein sequence ID" value="KPU44367.1"/>
    <property type="molecule type" value="Genomic_DNA"/>
</dbReference>
<sequence>MDYNLIHADNSEDQKILNTVTDLKKDIFDKILKTFEEQYNGWKVMNIFERQWVFRDFKKNMGQSAEQVLEKLREIDNYIKMNDCPPAIG</sequence>
<dbReference type="AlphaFoldDB" id="A0A0P8YBE6"/>
<reference evidence="1 2" key="1">
    <citation type="submission" date="2015-09" db="EMBL/GenBank/DDBJ databases">
        <title>Genome sequence of Oxobacter pfennigii DSM 3222.</title>
        <authorList>
            <person name="Poehlein A."/>
            <person name="Bengelsdorf F.R."/>
            <person name="Schiel-Bengelsdorf B."/>
            <person name="Duerre P."/>
            <person name="Daniel R."/>
        </authorList>
    </citation>
    <scope>NUCLEOTIDE SEQUENCE [LARGE SCALE GENOMIC DNA]</scope>
    <source>
        <strain evidence="1 2">DSM 3222</strain>
    </source>
</reference>
<dbReference type="STRING" id="36849.OXPF_25370"/>
<protein>
    <submittedName>
        <fullName evidence="1">Uncharacterized protein</fullName>
    </submittedName>
</protein>
<keyword evidence="2" id="KW-1185">Reference proteome</keyword>
<dbReference type="Proteomes" id="UP000050326">
    <property type="component" value="Unassembled WGS sequence"/>
</dbReference>
<comment type="caution">
    <text evidence="1">The sequence shown here is derived from an EMBL/GenBank/DDBJ whole genome shotgun (WGS) entry which is preliminary data.</text>
</comment>
<evidence type="ECO:0000313" key="2">
    <source>
        <dbReference type="Proteomes" id="UP000050326"/>
    </source>
</evidence>
<proteinExistence type="predicted"/>
<name>A0A0P8YBE6_9CLOT</name>